<dbReference type="AlphaFoldDB" id="A0A540NMM5"/>
<name>A0A540NMM5_MALBA</name>
<organism evidence="2 3">
    <name type="scientific">Malus baccata</name>
    <name type="common">Siberian crab apple</name>
    <name type="synonym">Pyrus baccata</name>
    <dbReference type="NCBI Taxonomy" id="106549"/>
    <lineage>
        <taxon>Eukaryota</taxon>
        <taxon>Viridiplantae</taxon>
        <taxon>Streptophyta</taxon>
        <taxon>Embryophyta</taxon>
        <taxon>Tracheophyta</taxon>
        <taxon>Spermatophyta</taxon>
        <taxon>Magnoliopsida</taxon>
        <taxon>eudicotyledons</taxon>
        <taxon>Gunneridae</taxon>
        <taxon>Pentapetalae</taxon>
        <taxon>rosids</taxon>
        <taxon>fabids</taxon>
        <taxon>Rosales</taxon>
        <taxon>Rosaceae</taxon>
        <taxon>Amygdaloideae</taxon>
        <taxon>Maleae</taxon>
        <taxon>Malus</taxon>
    </lineage>
</organism>
<evidence type="ECO:0000313" key="2">
    <source>
        <dbReference type="EMBL" id="TQE11780.1"/>
    </source>
</evidence>
<reference evidence="2 3" key="1">
    <citation type="journal article" date="2019" name="G3 (Bethesda)">
        <title>Sequencing of a Wild Apple (Malus baccata) Genome Unravels the Differences Between Cultivated and Wild Apple Species Regarding Disease Resistance and Cold Tolerance.</title>
        <authorList>
            <person name="Chen X."/>
        </authorList>
    </citation>
    <scope>NUCLEOTIDE SEQUENCE [LARGE SCALE GENOMIC DNA]</scope>
    <source>
        <strain evidence="3">cv. Shandingzi</strain>
        <tissue evidence="2">Leaves</tissue>
    </source>
</reference>
<proteinExistence type="predicted"/>
<sequence>MQNVRMCQGRNTLHLFGERAVVSQEEFLNIVAFLGVNHHKLGCGLNRWEPSLCRMDGSEYFDSIHYGTGIDPATESEFLGAFCIERKIDLTSYIKWWGPNRSRQGETGMKSSEETKNITKMETSSTFTLFQPEE</sequence>
<evidence type="ECO:0000256" key="1">
    <source>
        <dbReference type="SAM" id="MobiDB-lite"/>
    </source>
</evidence>
<gene>
    <name evidence="2" type="ORF">C1H46_002622</name>
</gene>
<accession>A0A540NMM5</accession>
<keyword evidence="3" id="KW-1185">Reference proteome</keyword>
<dbReference type="EMBL" id="VIEB01000026">
    <property type="protein sequence ID" value="TQE11780.1"/>
    <property type="molecule type" value="Genomic_DNA"/>
</dbReference>
<dbReference type="STRING" id="106549.A0A540NMM5"/>
<evidence type="ECO:0000313" key="3">
    <source>
        <dbReference type="Proteomes" id="UP000315295"/>
    </source>
</evidence>
<dbReference type="Proteomes" id="UP000315295">
    <property type="component" value="Unassembled WGS sequence"/>
</dbReference>
<comment type="caution">
    <text evidence="2">The sequence shown here is derived from an EMBL/GenBank/DDBJ whole genome shotgun (WGS) entry which is preliminary data.</text>
</comment>
<feature type="compositionally biased region" description="Polar residues" evidence="1">
    <location>
        <begin position="120"/>
        <end position="134"/>
    </location>
</feature>
<protein>
    <submittedName>
        <fullName evidence="2">Uncharacterized protein</fullName>
    </submittedName>
</protein>
<feature type="region of interest" description="Disordered" evidence="1">
    <location>
        <begin position="101"/>
        <end position="134"/>
    </location>
</feature>